<dbReference type="Proteomes" id="UP000033607">
    <property type="component" value="Unassembled WGS sequence"/>
</dbReference>
<organism evidence="1 2">
    <name type="scientific">Limnoraphis robusta CS-951</name>
    <dbReference type="NCBI Taxonomy" id="1637645"/>
    <lineage>
        <taxon>Bacteria</taxon>
        <taxon>Bacillati</taxon>
        <taxon>Cyanobacteriota</taxon>
        <taxon>Cyanophyceae</taxon>
        <taxon>Oscillatoriophycideae</taxon>
        <taxon>Oscillatoriales</taxon>
        <taxon>Sirenicapillariaceae</taxon>
        <taxon>Limnoraphis</taxon>
    </lineage>
</organism>
<evidence type="ECO:0000313" key="1">
    <source>
        <dbReference type="EMBL" id="KMW70972.1"/>
    </source>
</evidence>
<sequence>MIIDDIEGVTISVPVMSFINNGVVETNSIEINYKNLILDYYNNFYYGIKLLGGKIAVEKLQLNYRLTSLPKSNKYLDNPPTVIQSSLDKIVNILNFEQDYNRSTGYAVELEIKNNNYLINKLNFYNFGLNNNELDMITPHLTVNSVDIPSVLDTLSFQLYKPINFNPLSNNYFTIFGSFIFKGKLEVQGIK</sequence>
<dbReference type="RefSeq" id="WP_049557332.1">
    <property type="nucleotide sequence ID" value="NZ_LATL02000005.1"/>
</dbReference>
<accession>A0A0J9EY93</accession>
<reference evidence="1 2" key="1">
    <citation type="submission" date="2015-06" db="EMBL/GenBank/DDBJ databases">
        <title>Draft genome assembly of filamentous brackish cyanobacterium Limnoraphis robusta strain CS-951.</title>
        <authorList>
            <person name="Willis A."/>
            <person name="Parks M."/>
            <person name="Burford M.A."/>
        </authorList>
    </citation>
    <scope>NUCLEOTIDE SEQUENCE [LARGE SCALE GENOMIC DNA]</scope>
    <source>
        <strain evidence="1 2">CS-951</strain>
    </source>
</reference>
<proteinExistence type="predicted"/>
<gene>
    <name evidence="1" type="ORF">WN50_31250</name>
</gene>
<evidence type="ECO:0000313" key="2">
    <source>
        <dbReference type="Proteomes" id="UP000033607"/>
    </source>
</evidence>
<dbReference type="AlphaFoldDB" id="A0A0J9EY93"/>
<name>A0A0J9EY93_9CYAN</name>
<comment type="caution">
    <text evidence="1">The sequence shown here is derived from an EMBL/GenBank/DDBJ whole genome shotgun (WGS) entry which is preliminary data.</text>
</comment>
<protein>
    <submittedName>
        <fullName evidence="1">Uncharacterized protein</fullName>
    </submittedName>
</protein>
<dbReference type="EMBL" id="LATL02000005">
    <property type="protein sequence ID" value="KMW70972.1"/>
    <property type="molecule type" value="Genomic_DNA"/>
</dbReference>